<reference evidence="2" key="1">
    <citation type="submission" date="2023-05" db="EMBL/GenBank/DDBJ databases">
        <title>Nepenthes gracilis genome sequencing.</title>
        <authorList>
            <person name="Fukushima K."/>
        </authorList>
    </citation>
    <scope>NUCLEOTIDE SEQUENCE</scope>
    <source>
        <strain evidence="2">SING2019-196</strain>
    </source>
</reference>
<accession>A0AAD3SEF7</accession>
<organism evidence="2 3">
    <name type="scientific">Nepenthes gracilis</name>
    <name type="common">Slender pitcher plant</name>
    <dbReference type="NCBI Taxonomy" id="150966"/>
    <lineage>
        <taxon>Eukaryota</taxon>
        <taxon>Viridiplantae</taxon>
        <taxon>Streptophyta</taxon>
        <taxon>Embryophyta</taxon>
        <taxon>Tracheophyta</taxon>
        <taxon>Spermatophyta</taxon>
        <taxon>Magnoliopsida</taxon>
        <taxon>eudicotyledons</taxon>
        <taxon>Gunneridae</taxon>
        <taxon>Pentapetalae</taxon>
        <taxon>Caryophyllales</taxon>
        <taxon>Nepenthaceae</taxon>
        <taxon>Nepenthes</taxon>
    </lineage>
</organism>
<comment type="caution">
    <text evidence="2">The sequence shown here is derived from an EMBL/GenBank/DDBJ whole genome shotgun (WGS) entry which is preliminary data.</text>
</comment>
<keyword evidence="3" id="KW-1185">Reference proteome</keyword>
<gene>
    <name evidence="2" type="ORF">Nepgr_011076</name>
</gene>
<dbReference type="EMBL" id="BSYO01000009">
    <property type="protein sequence ID" value="GMH09235.1"/>
    <property type="molecule type" value="Genomic_DNA"/>
</dbReference>
<dbReference type="Proteomes" id="UP001279734">
    <property type="component" value="Unassembled WGS sequence"/>
</dbReference>
<name>A0AAD3SEF7_NEPGR</name>
<evidence type="ECO:0000313" key="3">
    <source>
        <dbReference type="Proteomes" id="UP001279734"/>
    </source>
</evidence>
<feature type="region of interest" description="Disordered" evidence="1">
    <location>
        <begin position="40"/>
        <end position="112"/>
    </location>
</feature>
<feature type="compositionally biased region" description="Polar residues" evidence="1">
    <location>
        <begin position="47"/>
        <end position="56"/>
    </location>
</feature>
<evidence type="ECO:0000313" key="2">
    <source>
        <dbReference type="EMBL" id="GMH09235.1"/>
    </source>
</evidence>
<sequence length="112" mass="12989">MFLYKQKNILTRPDTSFWTKIWELVKIFDQKDTEFHTFRKTRRQWSRHGNSPSIQTHYADAVDTEPKADCPPSSSSAHSVNYAERSSISLSDGGSPSPNRRRPISNMHVEHQ</sequence>
<evidence type="ECO:0000256" key="1">
    <source>
        <dbReference type="SAM" id="MobiDB-lite"/>
    </source>
</evidence>
<dbReference type="AlphaFoldDB" id="A0AAD3SEF7"/>
<protein>
    <submittedName>
        <fullName evidence="2">Uncharacterized protein</fullName>
    </submittedName>
</protein>
<feature type="compositionally biased region" description="Low complexity" evidence="1">
    <location>
        <begin position="86"/>
        <end position="98"/>
    </location>
</feature>
<proteinExistence type="predicted"/>